<dbReference type="Proteomes" id="UP000024404">
    <property type="component" value="Unassembled WGS sequence"/>
</dbReference>
<dbReference type="EnsemblMetazoa" id="OVOC7460.1">
    <property type="protein sequence ID" value="OVOC7460.1"/>
    <property type="gene ID" value="WBGene00244269"/>
</dbReference>
<dbReference type="InterPro" id="IPR051774">
    <property type="entry name" value="Sperm-specific_class_P"/>
</dbReference>
<proteinExistence type="predicted"/>
<dbReference type="InterPro" id="IPR000535">
    <property type="entry name" value="MSP_dom"/>
</dbReference>
<evidence type="ECO:0000256" key="1">
    <source>
        <dbReference type="RuleBase" id="RU003425"/>
    </source>
</evidence>
<dbReference type="PROSITE" id="PS50202">
    <property type="entry name" value="MSP"/>
    <property type="match status" value="1"/>
</dbReference>
<evidence type="ECO:0000256" key="2">
    <source>
        <dbReference type="SAM" id="SignalP"/>
    </source>
</evidence>
<reference evidence="4" key="2">
    <citation type="submission" date="2022-06" db="UniProtKB">
        <authorList>
            <consortium name="EnsemblMetazoa"/>
        </authorList>
    </citation>
    <scope>IDENTIFICATION</scope>
</reference>
<evidence type="ECO:0000259" key="3">
    <source>
        <dbReference type="PROSITE" id="PS50202"/>
    </source>
</evidence>
<dbReference type="AlphaFoldDB" id="A0A8R1TZA5"/>
<name>A0A8R1TZA5_ONCVO</name>
<reference evidence="5" key="1">
    <citation type="submission" date="2013-10" db="EMBL/GenBank/DDBJ databases">
        <title>Genome sequencing of Onchocerca volvulus.</title>
        <authorList>
            <person name="Cotton J."/>
            <person name="Tsai J."/>
            <person name="Stanley E."/>
            <person name="Tracey A."/>
            <person name="Holroyd N."/>
            <person name="Lustigman S."/>
            <person name="Berriman M."/>
        </authorList>
    </citation>
    <scope>NUCLEOTIDE SEQUENCE</scope>
</reference>
<dbReference type="SUPFAM" id="SSF49354">
    <property type="entry name" value="PapD-like"/>
    <property type="match status" value="1"/>
</dbReference>
<dbReference type="Pfam" id="PF00635">
    <property type="entry name" value="Motile_Sperm"/>
    <property type="match status" value="1"/>
</dbReference>
<dbReference type="InterPro" id="IPR008962">
    <property type="entry name" value="PapD-like_sf"/>
</dbReference>
<sequence>MGAGSIFMVIISPPLIAISILCSCKKQLKILPSTKKKQTARKNDSNYKCSKKKAIIQDDLLASQLERSISSQLERSITSQLERSSFTNQNDQLLKKNDLQETKNGKSNFLLHEEQIEQLIVNDGNENESEFSALMVDAIIVFPSQLKWNLMNAVQRIKLKNPTENRFAIKVKCTNNDLYRVKPIFTFVEPKSFANFDVYRHDGIATVDHILFLTTSVYIV</sequence>
<dbReference type="EMBL" id="CMVM020000204">
    <property type="status" value="NOT_ANNOTATED_CDS"/>
    <property type="molecule type" value="Genomic_DNA"/>
</dbReference>
<accession>A0A8R1TZA5</accession>
<keyword evidence="5" id="KW-1185">Reference proteome</keyword>
<keyword evidence="2" id="KW-0732">Signal</keyword>
<dbReference type="Gene3D" id="2.60.40.10">
    <property type="entry name" value="Immunoglobulins"/>
    <property type="match status" value="1"/>
</dbReference>
<dbReference type="InterPro" id="IPR013783">
    <property type="entry name" value="Ig-like_fold"/>
</dbReference>
<dbReference type="PANTHER" id="PTHR22947">
    <property type="entry name" value="MAJOR SPERM PROTEIN"/>
    <property type="match status" value="1"/>
</dbReference>
<protein>
    <recommendedName>
        <fullName evidence="1">Major sperm protein</fullName>
    </recommendedName>
</protein>
<feature type="signal peptide" evidence="2">
    <location>
        <begin position="1"/>
        <end position="17"/>
    </location>
</feature>
<feature type="chain" id="PRO_5035772476" description="Major sperm protein" evidence="2">
    <location>
        <begin position="18"/>
        <end position="220"/>
    </location>
</feature>
<organism evidence="4 5">
    <name type="scientific">Onchocerca volvulus</name>
    <dbReference type="NCBI Taxonomy" id="6282"/>
    <lineage>
        <taxon>Eukaryota</taxon>
        <taxon>Metazoa</taxon>
        <taxon>Ecdysozoa</taxon>
        <taxon>Nematoda</taxon>
        <taxon>Chromadorea</taxon>
        <taxon>Rhabditida</taxon>
        <taxon>Spirurina</taxon>
        <taxon>Spiruromorpha</taxon>
        <taxon>Filarioidea</taxon>
        <taxon>Onchocercidae</taxon>
        <taxon>Onchocerca</taxon>
    </lineage>
</organism>
<evidence type="ECO:0000313" key="4">
    <source>
        <dbReference type="EnsemblMetazoa" id="OVOC7460.1"/>
    </source>
</evidence>
<keyword evidence="1" id="KW-0963">Cytoplasm</keyword>
<dbReference type="PANTHER" id="PTHR22947:SF12">
    <property type="entry name" value="MAJOR SPERM PROTEIN"/>
    <property type="match status" value="1"/>
</dbReference>
<comment type="function">
    <text evidence="1">Central component in molecular interactions underlying sperm crawling. Forms an extensive filament system that extends from sperm villipoda, along the leading edge of the pseudopod.</text>
</comment>
<evidence type="ECO:0000313" key="5">
    <source>
        <dbReference type="Proteomes" id="UP000024404"/>
    </source>
</evidence>
<keyword evidence="1" id="KW-0206">Cytoskeleton</keyword>
<feature type="domain" description="MSP" evidence="3">
    <location>
        <begin position="130"/>
        <end position="220"/>
    </location>
</feature>